<proteinExistence type="predicted"/>
<dbReference type="EMBL" id="MF101452">
    <property type="protein sequence ID" value="ARW68420.1"/>
    <property type="molecule type" value="Genomic_DNA"/>
</dbReference>
<organism evidence="2">
    <name type="scientific">Taenioma perpusillum</name>
    <dbReference type="NCBI Taxonomy" id="210852"/>
    <lineage>
        <taxon>Eukaryota</taxon>
        <taxon>Rhodophyta</taxon>
        <taxon>Florideophyceae</taxon>
        <taxon>Rhodymeniophycidae</taxon>
        <taxon>Ceramiales</taxon>
        <taxon>Delesseriaceae</taxon>
        <taxon>Taenioma</taxon>
    </lineage>
</organism>
<dbReference type="InterPro" id="IPR022552">
    <property type="entry name" value="UPF_Ycf55"/>
</dbReference>
<dbReference type="AlphaFoldDB" id="A0A1Z1MQS1"/>
<dbReference type="RefSeq" id="YP_009399023.1">
    <property type="nucleotide sequence ID" value="NC_035295.1"/>
</dbReference>
<keyword evidence="1" id="KW-0472">Membrane</keyword>
<dbReference type="InterPro" id="IPR017077">
    <property type="entry name" value="Uncharacterised_Ycf55_algae"/>
</dbReference>
<accession>A0A1Z1MQS1</accession>
<dbReference type="PIRSF" id="PIRSF036962">
    <property type="entry name" value="UCP036962_SignTr_Ycf55"/>
    <property type="match status" value="1"/>
</dbReference>
<protein>
    <submittedName>
        <fullName evidence="2">Uncharacterized protein</fullName>
    </submittedName>
</protein>
<evidence type="ECO:0000256" key="1">
    <source>
        <dbReference type="SAM" id="Phobius"/>
    </source>
</evidence>
<feature type="transmembrane region" description="Helical" evidence="1">
    <location>
        <begin position="298"/>
        <end position="322"/>
    </location>
</feature>
<keyword evidence="1" id="KW-1133">Transmembrane helix</keyword>
<keyword evidence="2" id="KW-0934">Plastid</keyword>
<keyword evidence="2" id="KW-0150">Chloroplast</keyword>
<sequence>MYKTIKKLEYWPNTSSIQLNHSMIGLFININKKLKNRLQNRTEYYLYIDILNDSYKRRLLTITLKEMEYLILDITETNIRPNYLKKISYKILSDFISRITEMFLFAINKKYKRENIKKCYYDKSFIKEQKLIFDSLLIYLIFGSSYINNEIFHFSKFYTPYKHVEILFENFILQISNCIISNIINSFLSVSDLIYFLKSNNICNNEYISIRSVTFFMNNINIQNIIYKYLNKTRLTYNGYHKIWIISSIGIISKKIYLYKINSYKYISNIEILLLFFLEIQDLFLPKIEKYIIMLMKYFTYIIISFFSNFIILIIRTILYYIPK</sequence>
<reference evidence="2" key="1">
    <citation type="journal article" date="2017" name="J. Phycol.">
        <title>Analysis of chloroplast genomes and a supermatrix inform reclassification of the Rhodomelaceae (Rhodophyta).</title>
        <authorList>
            <person name="Diaz-Tapia P."/>
            <person name="Maggs C.A."/>
            <person name="West J.A."/>
            <person name="Verbruggen H."/>
        </authorList>
    </citation>
    <scope>NUCLEOTIDE SEQUENCE</scope>
    <source>
        <strain evidence="2">PD1676</strain>
    </source>
</reference>
<name>A0A1Z1MQS1_9FLOR</name>
<dbReference type="Pfam" id="PF12452">
    <property type="entry name" value="DUF3685"/>
    <property type="match status" value="1"/>
</dbReference>
<keyword evidence="1" id="KW-0812">Transmembrane</keyword>
<dbReference type="GeneID" id="33361651"/>
<gene>
    <name evidence="2" type="primary">ycf55</name>
</gene>
<evidence type="ECO:0000313" key="2">
    <source>
        <dbReference type="EMBL" id="ARW68420.1"/>
    </source>
</evidence>
<geneLocation type="chloroplast" evidence="2"/>